<dbReference type="InterPro" id="IPR020846">
    <property type="entry name" value="MFS_dom"/>
</dbReference>
<dbReference type="OrthoDB" id="2213137at2759"/>
<sequence>MASSENYDDDKWGWIMVATLFICNLVVYGNLKALGVLLIPMTNDLDSDLWLVGWVLIFYGIMHHCMGPVVGAACRLLGSRPMMVFGGLLGTLGFMLTSISTSVLAMTIYIVGLAGVGSAFCLFISLATMASYFKEKFLLAAGISNLGIPISMMVYGPMTQVLLDTYGWRGTTLLLGGVSFHLVACAMLVRQDPSSSSPDTEKYQEVPVSDEDESKECREGIICLNDKTDTDGTSCSDPGPCKRARQCCRLVVEAMDFALLADVRFVLLTGVKAAANFTYYAWVVFMVSHGQFQNLSEIQASFLPTSYGVGNAIGNLIVPLLQQVGIKPSMTFCGCFGTSLVCVSLLLDAFVRPFIGQLALTGLVGVGYGVMFQAIDVMSRFITTDDRLVSVLGWQGMFSGVAGTLGGLISGQIYEWTGSFSVALCLFAGIILLSIPLLVTEALYAKRQASVDLQ</sequence>
<reference evidence="4" key="1">
    <citation type="submission" date="2022-11" db="UniProtKB">
        <authorList>
            <consortium name="EnsemblMetazoa"/>
        </authorList>
    </citation>
    <scope>IDENTIFICATION</scope>
</reference>
<dbReference type="GeneID" id="119728133"/>
<dbReference type="GO" id="GO:0016020">
    <property type="term" value="C:membrane"/>
    <property type="evidence" value="ECO:0007669"/>
    <property type="project" value="UniProtKB-SubCell"/>
</dbReference>
<keyword evidence="2" id="KW-1133">Transmembrane helix</keyword>
<dbReference type="RefSeq" id="XP_038056136.1">
    <property type="nucleotide sequence ID" value="XM_038200208.1"/>
</dbReference>
<evidence type="ECO:0000256" key="1">
    <source>
        <dbReference type="ARBA" id="ARBA00004141"/>
    </source>
</evidence>
<organism evidence="4 5">
    <name type="scientific">Patiria miniata</name>
    <name type="common">Bat star</name>
    <name type="synonym">Asterina miniata</name>
    <dbReference type="NCBI Taxonomy" id="46514"/>
    <lineage>
        <taxon>Eukaryota</taxon>
        <taxon>Metazoa</taxon>
        <taxon>Echinodermata</taxon>
        <taxon>Eleutherozoa</taxon>
        <taxon>Asterozoa</taxon>
        <taxon>Asteroidea</taxon>
        <taxon>Valvatacea</taxon>
        <taxon>Valvatida</taxon>
        <taxon>Asterinidae</taxon>
        <taxon>Patiria</taxon>
    </lineage>
</organism>
<accession>A0A913ZYJ0</accession>
<evidence type="ECO:0000313" key="5">
    <source>
        <dbReference type="Proteomes" id="UP000887568"/>
    </source>
</evidence>
<feature type="transmembrane region" description="Helical" evidence="2">
    <location>
        <begin position="168"/>
        <end position="189"/>
    </location>
</feature>
<feature type="transmembrane region" description="Helical" evidence="2">
    <location>
        <begin position="420"/>
        <end position="439"/>
    </location>
</feature>
<feature type="transmembrane region" description="Helical" evidence="2">
    <location>
        <begin position="357"/>
        <end position="379"/>
    </location>
</feature>
<dbReference type="Gene3D" id="1.20.1250.20">
    <property type="entry name" value="MFS general substrate transporter like domains"/>
    <property type="match status" value="2"/>
</dbReference>
<dbReference type="InterPro" id="IPR050327">
    <property type="entry name" value="Proton-linked_MCT"/>
</dbReference>
<feature type="transmembrane region" description="Helical" evidence="2">
    <location>
        <begin position="51"/>
        <end position="70"/>
    </location>
</feature>
<keyword evidence="2" id="KW-0812">Transmembrane</keyword>
<feature type="transmembrane region" description="Helical" evidence="2">
    <location>
        <begin position="82"/>
        <end position="100"/>
    </location>
</feature>
<proteinExistence type="predicted"/>
<comment type="subcellular location">
    <subcellularLocation>
        <location evidence="1">Membrane</location>
        <topology evidence="1">Multi-pass membrane protein</topology>
    </subcellularLocation>
</comment>
<dbReference type="EnsemblMetazoa" id="XM_038200208.1">
    <property type="protein sequence ID" value="XP_038056136.1"/>
    <property type="gene ID" value="LOC119728133"/>
</dbReference>
<dbReference type="AlphaFoldDB" id="A0A913ZYJ0"/>
<dbReference type="Proteomes" id="UP000887568">
    <property type="component" value="Unplaced"/>
</dbReference>
<dbReference type="PROSITE" id="PS50850">
    <property type="entry name" value="MFS"/>
    <property type="match status" value="1"/>
</dbReference>
<protein>
    <recommendedName>
        <fullName evidence="3">Major facilitator superfamily (MFS) profile domain-containing protein</fullName>
    </recommendedName>
</protein>
<feature type="transmembrane region" description="Helical" evidence="2">
    <location>
        <begin position="12"/>
        <end position="31"/>
    </location>
</feature>
<dbReference type="InterPro" id="IPR036259">
    <property type="entry name" value="MFS_trans_sf"/>
</dbReference>
<evidence type="ECO:0000256" key="2">
    <source>
        <dbReference type="SAM" id="Phobius"/>
    </source>
</evidence>
<dbReference type="Pfam" id="PF07690">
    <property type="entry name" value="MFS_1"/>
    <property type="match status" value="2"/>
</dbReference>
<evidence type="ECO:0000259" key="3">
    <source>
        <dbReference type="PROSITE" id="PS50850"/>
    </source>
</evidence>
<dbReference type="PANTHER" id="PTHR11360:SF303">
    <property type="entry name" value="MAJOR FACILITATOR SUPERFAMILY (MFS) PROFILE DOMAIN-CONTAINING PROTEIN"/>
    <property type="match status" value="1"/>
</dbReference>
<feature type="domain" description="Major facilitator superfamily (MFS) profile" evidence="3">
    <location>
        <begin position="16"/>
        <end position="446"/>
    </location>
</feature>
<dbReference type="SUPFAM" id="SSF103473">
    <property type="entry name" value="MFS general substrate transporter"/>
    <property type="match status" value="1"/>
</dbReference>
<feature type="transmembrane region" description="Helical" evidence="2">
    <location>
        <begin position="137"/>
        <end position="156"/>
    </location>
</feature>
<dbReference type="PANTHER" id="PTHR11360">
    <property type="entry name" value="MONOCARBOXYLATE TRANSPORTER"/>
    <property type="match status" value="1"/>
</dbReference>
<evidence type="ECO:0000313" key="4">
    <source>
        <dbReference type="EnsemblMetazoa" id="XP_038056136.1"/>
    </source>
</evidence>
<feature type="transmembrane region" description="Helical" evidence="2">
    <location>
        <begin position="106"/>
        <end position="130"/>
    </location>
</feature>
<name>A0A913ZYJ0_PATMI</name>
<keyword evidence="5" id="KW-1185">Reference proteome</keyword>
<dbReference type="GO" id="GO:0008028">
    <property type="term" value="F:monocarboxylic acid transmembrane transporter activity"/>
    <property type="evidence" value="ECO:0007669"/>
    <property type="project" value="TreeGrafter"/>
</dbReference>
<keyword evidence="2" id="KW-0472">Membrane</keyword>
<feature type="transmembrane region" description="Helical" evidence="2">
    <location>
        <begin position="391"/>
        <end position="414"/>
    </location>
</feature>
<dbReference type="InterPro" id="IPR011701">
    <property type="entry name" value="MFS"/>
</dbReference>